<dbReference type="PANTHER" id="PTHR30388:SF6">
    <property type="entry name" value="XANTHINE DEHYDROGENASE SUBUNIT A-RELATED"/>
    <property type="match status" value="1"/>
</dbReference>
<reference evidence="2 3" key="1">
    <citation type="submission" date="2023-07" db="EMBL/GenBank/DDBJ databases">
        <title>Genomic Encyclopedia of Type Strains, Phase IV (KMG-IV): sequencing the most valuable type-strain genomes for metagenomic binning, comparative biology and taxonomic classification.</title>
        <authorList>
            <person name="Goeker M."/>
        </authorList>
    </citation>
    <scope>NUCLEOTIDE SEQUENCE [LARGE SCALE GENOMIC DNA]</scope>
    <source>
        <strain evidence="2 3">DSM 9768</strain>
    </source>
</reference>
<comment type="caution">
    <text evidence="2">The sequence shown here is derived from an EMBL/GenBank/DDBJ whole genome shotgun (WGS) entry which is preliminary data.</text>
</comment>
<name>A0ABT9ZQ90_9BACI</name>
<dbReference type="PANTHER" id="PTHR30388">
    <property type="entry name" value="ALDEHYDE OXIDOREDUCTASE MOLYBDENUM COFACTOR ASSEMBLY PROTEIN"/>
    <property type="match status" value="1"/>
</dbReference>
<feature type="domain" description="XdhC Rossmann" evidence="1">
    <location>
        <begin position="99"/>
        <end position="242"/>
    </location>
</feature>
<evidence type="ECO:0000313" key="2">
    <source>
        <dbReference type="EMBL" id="MDQ0252896.1"/>
    </source>
</evidence>
<dbReference type="Pfam" id="PF13478">
    <property type="entry name" value="XdhC_C"/>
    <property type="match status" value="1"/>
</dbReference>
<organism evidence="2 3">
    <name type="scientific">Evansella vedderi</name>
    <dbReference type="NCBI Taxonomy" id="38282"/>
    <lineage>
        <taxon>Bacteria</taxon>
        <taxon>Bacillati</taxon>
        <taxon>Bacillota</taxon>
        <taxon>Bacilli</taxon>
        <taxon>Bacillales</taxon>
        <taxon>Bacillaceae</taxon>
        <taxon>Evansella</taxon>
    </lineage>
</organism>
<dbReference type="InterPro" id="IPR052698">
    <property type="entry name" value="MoCofactor_Util/Proc"/>
</dbReference>
<dbReference type="EMBL" id="JAUSUG010000001">
    <property type="protein sequence ID" value="MDQ0252896.1"/>
    <property type="molecule type" value="Genomic_DNA"/>
</dbReference>
<dbReference type="Proteomes" id="UP001230005">
    <property type="component" value="Unassembled WGS sequence"/>
</dbReference>
<protein>
    <submittedName>
        <fullName evidence="2">Xanthine dehydrogenase accessory factor</fullName>
    </submittedName>
</protein>
<evidence type="ECO:0000313" key="3">
    <source>
        <dbReference type="Proteomes" id="UP001230005"/>
    </source>
</evidence>
<dbReference type="RefSeq" id="WP_307320841.1">
    <property type="nucleotide sequence ID" value="NZ_JAUSUG010000001.1"/>
</dbReference>
<sequence>MLNDQIIEKLQKSIEKRRETALITITDHTDRRMVGNRILLWNDGSQYHGNTASQCLTEALNLHCLPLMIMKKTKTINFQWGDAIVQCYVELYKAPIHFIIAGAGHVCEPVAKVGKMLDFFVTVVDDRPEFATEERFPEVDEVVCCESYLSYFQHVPITSDTYVLLLTRGHKFDVISLQQLLSRQEKPGYIGMIGSRRRIAGVFEQLREDFPNESFDHIYTPVGIDIGAQTPEEISISIMAEILKVKNQASGHSLSGEVHSLAKLGFR</sequence>
<proteinExistence type="predicted"/>
<evidence type="ECO:0000259" key="1">
    <source>
        <dbReference type="Pfam" id="PF13478"/>
    </source>
</evidence>
<dbReference type="InterPro" id="IPR027051">
    <property type="entry name" value="XdhC_Rossmann_dom"/>
</dbReference>
<accession>A0ABT9ZQ90</accession>
<dbReference type="Gene3D" id="3.40.50.720">
    <property type="entry name" value="NAD(P)-binding Rossmann-like Domain"/>
    <property type="match status" value="1"/>
</dbReference>
<keyword evidence="3" id="KW-1185">Reference proteome</keyword>
<gene>
    <name evidence="2" type="ORF">J2S74_000268</name>
</gene>